<keyword evidence="4 10" id="KW-0863">Zinc-finger</keyword>
<accession>A0A0P4W669</accession>
<evidence type="ECO:0000256" key="11">
    <source>
        <dbReference type="SAM" id="MobiDB-lite"/>
    </source>
</evidence>
<keyword evidence="8" id="KW-0804">Transcription</keyword>
<dbReference type="PANTHER" id="PTHR24379:SF123">
    <property type="entry name" value="ZINC FINGER AND BTB DOMAIN CONTAINING 17"/>
    <property type="match status" value="1"/>
</dbReference>
<keyword evidence="2" id="KW-0479">Metal-binding</keyword>
<sequence>MTVAAVREGGQGEEGDMPQLCQWCGVISASPCEAALHTATHTCPQCGLVVMRPSALPYHLQVVHGVGQGGTRHCHTCSKCGRQYASAGGLHNHFLAAHSGRVYKCGQCDRIFSHPRNLASHQVRHKDRRVCCPRCPAKFFLREELHKHLNQVHRRCRPYTCHVCGRSFCQRSVLRHHRTIHATPSPTRPEIHPPTPPPALQSDRMVMTGSLDTTHPSTSHPVHPSSSLPTNSSSLNSAYPSSSLHMTHPSNLHSLQLSNLYPTHPSNSLQPSIILNSIKVQKVKVEKASQGVPQPSPSSHVPYPPFDLFEEVLGLERDTGEAGELGEDRQILLVKGGCEEGVESATLILERGSDVALRLESGSDATLRFEGGLMLP</sequence>
<feature type="domain" description="C2H2-type" evidence="12">
    <location>
        <begin position="103"/>
        <end position="130"/>
    </location>
</feature>
<dbReference type="Pfam" id="PF00096">
    <property type="entry name" value="zf-C2H2"/>
    <property type="match status" value="2"/>
</dbReference>
<evidence type="ECO:0000256" key="7">
    <source>
        <dbReference type="ARBA" id="ARBA00023125"/>
    </source>
</evidence>
<reference evidence="13" key="1">
    <citation type="submission" date="2015-09" db="EMBL/GenBank/DDBJ databases">
        <title>Scylla olivacea transcriptome.</title>
        <authorList>
            <person name="Ikhwanuddin M."/>
        </authorList>
    </citation>
    <scope>NUCLEOTIDE SEQUENCE</scope>
</reference>
<evidence type="ECO:0000256" key="1">
    <source>
        <dbReference type="ARBA" id="ARBA00004123"/>
    </source>
</evidence>
<feature type="region of interest" description="Disordered" evidence="11">
    <location>
        <begin position="181"/>
        <end position="247"/>
    </location>
</feature>
<keyword evidence="6" id="KW-0805">Transcription regulation</keyword>
<evidence type="ECO:0000259" key="12">
    <source>
        <dbReference type="PROSITE" id="PS50157"/>
    </source>
</evidence>
<dbReference type="Gene3D" id="3.30.160.60">
    <property type="entry name" value="Classic Zinc Finger"/>
    <property type="match status" value="3"/>
</dbReference>
<proteinExistence type="predicted"/>
<evidence type="ECO:0000256" key="10">
    <source>
        <dbReference type="PROSITE-ProRule" id="PRU00042"/>
    </source>
</evidence>
<evidence type="ECO:0000256" key="6">
    <source>
        <dbReference type="ARBA" id="ARBA00023015"/>
    </source>
</evidence>
<evidence type="ECO:0000256" key="8">
    <source>
        <dbReference type="ARBA" id="ARBA00023163"/>
    </source>
</evidence>
<evidence type="ECO:0000256" key="2">
    <source>
        <dbReference type="ARBA" id="ARBA00022723"/>
    </source>
</evidence>
<name>A0A0P4W669_SCYOL</name>
<dbReference type="PROSITE" id="PS50157">
    <property type="entry name" value="ZINC_FINGER_C2H2_2"/>
    <property type="match status" value="4"/>
</dbReference>
<dbReference type="SUPFAM" id="SSF57667">
    <property type="entry name" value="beta-beta-alpha zinc fingers"/>
    <property type="match status" value="2"/>
</dbReference>
<protein>
    <recommendedName>
        <fullName evidence="12">C2H2-type domain-containing protein</fullName>
    </recommendedName>
</protein>
<dbReference type="PROSITE" id="PS00028">
    <property type="entry name" value="ZINC_FINGER_C2H2_1"/>
    <property type="match status" value="4"/>
</dbReference>
<dbReference type="AlphaFoldDB" id="A0A0P4W669"/>
<dbReference type="GO" id="GO:0005634">
    <property type="term" value="C:nucleus"/>
    <property type="evidence" value="ECO:0007669"/>
    <property type="project" value="UniProtKB-SubCell"/>
</dbReference>
<comment type="subcellular location">
    <subcellularLocation>
        <location evidence="1">Nucleus</location>
    </subcellularLocation>
</comment>
<organism evidence="13">
    <name type="scientific">Scylla olivacea</name>
    <name type="common">Orange mud crab</name>
    <name type="synonym">Cancer olivacea</name>
    <dbReference type="NCBI Taxonomy" id="85551"/>
    <lineage>
        <taxon>Eukaryota</taxon>
        <taxon>Metazoa</taxon>
        <taxon>Ecdysozoa</taxon>
        <taxon>Arthropoda</taxon>
        <taxon>Crustacea</taxon>
        <taxon>Multicrustacea</taxon>
        <taxon>Malacostraca</taxon>
        <taxon>Eumalacostraca</taxon>
        <taxon>Eucarida</taxon>
        <taxon>Decapoda</taxon>
        <taxon>Pleocyemata</taxon>
        <taxon>Brachyura</taxon>
        <taxon>Eubrachyura</taxon>
        <taxon>Portunoidea</taxon>
        <taxon>Portunidae</taxon>
        <taxon>Portuninae</taxon>
        <taxon>Scylla</taxon>
    </lineage>
</organism>
<evidence type="ECO:0000256" key="3">
    <source>
        <dbReference type="ARBA" id="ARBA00022737"/>
    </source>
</evidence>
<dbReference type="FunFam" id="3.30.160.60:FF:000030">
    <property type="entry name" value="Zinc finger protein 628"/>
    <property type="match status" value="1"/>
</dbReference>
<evidence type="ECO:0000256" key="9">
    <source>
        <dbReference type="ARBA" id="ARBA00023242"/>
    </source>
</evidence>
<dbReference type="PANTHER" id="PTHR24379">
    <property type="entry name" value="KRAB AND ZINC FINGER DOMAIN-CONTAINING"/>
    <property type="match status" value="1"/>
</dbReference>
<dbReference type="GO" id="GO:0008270">
    <property type="term" value="F:zinc ion binding"/>
    <property type="evidence" value="ECO:0007669"/>
    <property type="project" value="UniProtKB-KW"/>
</dbReference>
<dbReference type="SMART" id="SM00355">
    <property type="entry name" value="ZnF_C2H2"/>
    <property type="match status" value="5"/>
</dbReference>
<dbReference type="GO" id="GO:0003677">
    <property type="term" value="F:DNA binding"/>
    <property type="evidence" value="ECO:0007669"/>
    <property type="project" value="UniProtKB-KW"/>
</dbReference>
<dbReference type="EMBL" id="GDRN01097722">
    <property type="protein sequence ID" value="JAI59086.1"/>
    <property type="molecule type" value="Transcribed_RNA"/>
</dbReference>
<feature type="domain" description="C2H2-type" evidence="12">
    <location>
        <begin position="75"/>
        <end position="103"/>
    </location>
</feature>
<dbReference type="InterPro" id="IPR013087">
    <property type="entry name" value="Znf_C2H2_type"/>
</dbReference>
<feature type="domain" description="C2H2-type" evidence="12">
    <location>
        <begin position="130"/>
        <end position="158"/>
    </location>
</feature>
<feature type="compositionally biased region" description="Low complexity" evidence="11">
    <location>
        <begin position="213"/>
        <end position="243"/>
    </location>
</feature>
<dbReference type="InterPro" id="IPR036236">
    <property type="entry name" value="Znf_C2H2_sf"/>
</dbReference>
<keyword evidence="7" id="KW-0238">DNA-binding</keyword>
<evidence type="ECO:0000256" key="4">
    <source>
        <dbReference type="ARBA" id="ARBA00022771"/>
    </source>
</evidence>
<keyword evidence="9" id="KW-0539">Nucleus</keyword>
<evidence type="ECO:0000313" key="13">
    <source>
        <dbReference type="EMBL" id="JAI59086.1"/>
    </source>
</evidence>
<evidence type="ECO:0000256" key="5">
    <source>
        <dbReference type="ARBA" id="ARBA00022833"/>
    </source>
</evidence>
<keyword evidence="3" id="KW-0677">Repeat</keyword>
<keyword evidence="5" id="KW-0862">Zinc</keyword>
<feature type="domain" description="C2H2-type" evidence="12">
    <location>
        <begin position="159"/>
        <end position="186"/>
    </location>
</feature>